<dbReference type="SMART" id="SM01130">
    <property type="entry name" value="DHDPS"/>
    <property type="match status" value="1"/>
</dbReference>
<dbReference type="PIRSF" id="PIRSF001365">
    <property type="entry name" value="DHDPS"/>
    <property type="match status" value="1"/>
</dbReference>
<keyword evidence="2 3" id="KW-0456">Lyase</keyword>
<proteinExistence type="inferred from homology"/>
<dbReference type="PANTHER" id="PTHR12128">
    <property type="entry name" value="DIHYDRODIPICOLINATE SYNTHASE"/>
    <property type="match status" value="1"/>
</dbReference>
<name>A0A2V2YUG2_9BACL</name>
<dbReference type="PRINTS" id="PR00146">
    <property type="entry name" value="DHPICSNTHASE"/>
</dbReference>
<dbReference type="OrthoDB" id="9782828at2"/>
<feature type="active site" description="Proton donor/acceptor" evidence="4">
    <location>
        <position position="131"/>
    </location>
</feature>
<evidence type="ECO:0000256" key="3">
    <source>
        <dbReference type="PIRNR" id="PIRNR001365"/>
    </source>
</evidence>
<evidence type="ECO:0000256" key="5">
    <source>
        <dbReference type="PIRSR" id="PIRSR001365-2"/>
    </source>
</evidence>
<dbReference type="InterPro" id="IPR013785">
    <property type="entry name" value="Aldolase_TIM"/>
</dbReference>
<dbReference type="EMBL" id="QGTQ01000006">
    <property type="protein sequence ID" value="PWW04725.1"/>
    <property type="molecule type" value="Genomic_DNA"/>
</dbReference>
<gene>
    <name evidence="6" type="ORF">DFQ01_1066</name>
</gene>
<dbReference type="PANTHER" id="PTHR12128:SF66">
    <property type="entry name" value="4-HYDROXY-2-OXOGLUTARATE ALDOLASE, MITOCHONDRIAL"/>
    <property type="match status" value="1"/>
</dbReference>
<comment type="caution">
    <text evidence="6">The sequence shown here is derived from an EMBL/GenBank/DDBJ whole genome shotgun (WGS) entry which is preliminary data.</text>
</comment>
<reference evidence="6 7" key="1">
    <citation type="submission" date="2018-05" db="EMBL/GenBank/DDBJ databases">
        <title>Genomic Encyclopedia of Type Strains, Phase III (KMG-III): the genomes of soil and plant-associated and newly described type strains.</title>
        <authorList>
            <person name="Whitman W."/>
        </authorList>
    </citation>
    <scope>NUCLEOTIDE SEQUENCE [LARGE SCALE GENOMIC DNA]</scope>
    <source>
        <strain evidence="6 7">CECT 5696</strain>
    </source>
</reference>
<accession>A0A2V2YUG2</accession>
<comment type="similarity">
    <text evidence="1 3">Belongs to the DapA family.</text>
</comment>
<dbReference type="InterPro" id="IPR002220">
    <property type="entry name" value="DapA-like"/>
</dbReference>
<sequence>MFTGLSAFPLTPMNETAIDEAAFVRIIERLADAKVHSIGALGSTGSYMYLTREERKRVAQLAVENANGVPVMVGIGALRTRDVLHYAEDAQQSGVSAVLLAPVSYQPLTEREVFSLYETVARSLTVPLCIYDNPRVTHFNFSDRLIGEIAQLPQVGGIKIPPVSSDPAEARARVDKLRSLVPSHVKIGISGDFAAAAGLNAGCDTWYSVLGGLFPKTCLPIIHAAQTGDTAEIVRLSDRLEPVWDLFRQHGGLRVIAAAAELLGCAPSPNLPQPIQPLDEAARQQLDDILQQLELNA</sequence>
<evidence type="ECO:0000313" key="6">
    <source>
        <dbReference type="EMBL" id="PWW04725.1"/>
    </source>
</evidence>
<dbReference type="Gene3D" id="3.20.20.70">
    <property type="entry name" value="Aldolase class I"/>
    <property type="match status" value="1"/>
</dbReference>
<evidence type="ECO:0000256" key="2">
    <source>
        <dbReference type="ARBA" id="ARBA00023239"/>
    </source>
</evidence>
<dbReference type="Proteomes" id="UP000246635">
    <property type="component" value="Unassembled WGS sequence"/>
</dbReference>
<dbReference type="SUPFAM" id="SSF51569">
    <property type="entry name" value="Aldolase"/>
    <property type="match status" value="1"/>
</dbReference>
<evidence type="ECO:0000313" key="7">
    <source>
        <dbReference type="Proteomes" id="UP000246635"/>
    </source>
</evidence>
<organism evidence="6 7">
    <name type="scientific">Paenibacillus cellulosilyticus</name>
    <dbReference type="NCBI Taxonomy" id="375489"/>
    <lineage>
        <taxon>Bacteria</taxon>
        <taxon>Bacillati</taxon>
        <taxon>Bacillota</taxon>
        <taxon>Bacilli</taxon>
        <taxon>Bacillales</taxon>
        <taxon>Paenibacillaceae</taxon>
        <taxon>Paenibacillus</taxon>
    </lineage>
</organism>
<dbReference type="Pfam" id="PF00701">
    <property type="entry name" value="DHDPS"/>
    <property type="match status" value="1"/>
</dbReference>
<dbReference type="AlphaFoldDB" id="A0A2V2YUG2"/>
<dbReference type="CDD" id="cd00408">
    <property type="entry name" value="DHDPS-like"/>
    <property type="match status" value="1"/>
</dbReference>
<keyword evidence="7" id="KW-1185">Reference proteome</keyword>
<dbReference type="RefSeq" id="WP_110043847.1">
    <property type="nucleotide sequence ID" value="NZ_CP054612.1"/>
</dbReference>
<protein>
    <submittedName>
        <fullName evidence="6">4-hydroxy-tetrahydrodipicolinate synthase</fullName>
    </submittedName>
</protein>
<dbReference type="GO" id="GO:0008840">
    <property type="term" value="F:4-hydroxy-tetrahydrodipicolinate synthase activity"/>
    <property type="evidence" value="ECO:0007669"/>
    <property type="project" value="TreeGrafter"/>
</dbReference>
<feature type="binding site" evidence="5">
    <location>
        <position position="44"/>
    </location>
    <ligand>
        <name>pyruvate</name>
        <dbReference type="ChEBI" id="CHEBI:15361"/>
    </ligand>
</feature>
<evidence type="ECO:0000256" key="1">
    <source>
        <dbReference type="ARBA" id="ARBA00007592"/>
    </source>
</evidence>
<feature type="active site" description="Schiff-base intermediate with substrate" evidence="4">
    <location>
        <position position="159"/>
    </location>
</feature>
<evidence type="ECO:0000256" key="4">
    <source>
        <dbReference type="PIRSR" id="PIRSR001365-1"/>
    </source>
</evidence>